<accession>A0ACC1YER1</accession>
<reference evidence="1 2" key="1">
    <citation type="journal article" date="2023" name="Science">
        <title>Complex scaffold remodeling in plant triterpene biosynthesis.</title>
        <authorList>
            <person name="De La Pena R."/>
            <person name="Hodgson H."/>
            <person name="Liu J.C."/>
            <person name="Stephenson M.J."/>
            <person name="Martin A.C."/>
            <person name="Owen C."/>
            <person name="Harkess A."/>
            <person name="Leebens-Mack J."/>
            <person name="Jimenez L.E."/>
            <person name="Osbourn A."/>
            <person name="Sattely E.S."/>
        </authorList>
    </citation>
    <scope>NUCLEOTIDE SEQUENCE [LARGE SCALE GENOMIC DNA]</scope>
    <source>
        <strain evidence="2">cv. JPN11</strain>
        <tissue evidence="1">Leaf</tissue>
    </source>
</reference>
<organism evidence="1 2">
    <name type="scientific">Melia azedarach</name>
    <name type="common">Chinaberry tree</name>
    <dbReference type="NCBI Taxonomy" id="155640"/>
    <lineage>
        <taxon>Eukaryota</taxon>
        <taxon>Viridiplantae</taxon>
        <taxon>Streptophyta</taxon>
        <taxon>Embryophyta</taxon>
        <taxon>Tracheophyta</taxon>
        <taxon>Spermatophyta</taxon>
        <taxon>Magnoliopsida</taxon>
        <taxon>eudicotyledons</taxon>
        <taxon>Gunneridae</taxon>
        <taxon>Pentapetalae</taxon>
        <taxon>rosids</taxon>
        <taxon>malvids</taxon>
        <taxon>Sapindales</taxon>
        <taxon>Meliaceae</taxon>
        <taxon>Melia</taxon>
    </lineage>
</organism>
<evidence type="ECO:0000313" key="2">
    <source>
        <dbReference type="Proteomes" id="UP001164539"/>
    </source>
</evidence>
<name>A0ACC1YER1_MELAZ</name>
<proteinExistence type="predicted"/>
<protein>
    <submittedName>
        <fullName evidence="1">Squamosa promoter-binding protein</fullName>
    </submittedName>
</protein>
<dbReference type="EMBL" id="CM051396">
    <property type="protein sequence ID" value="KAJ4722287.1"/>
    <property type="molecule type" value="Genomic_DNA"/>
</dbReference>
<dbReference type="Proteomes" id="UP001164539">
    <property type="component" value="Chromosome 3"/>
</dbReference>
<comment type="caution">
    <text evidence="1">The sequence shown here is derived from an EMBL/GenBank/DDBJ whole genome shotgun (WGS) entry which is preliminary data.</text>
</comment>
<sequence>MEKHGVERPRIPEMEVHPPVMEQEPSTSALWDWSDLLDFTTDDHFNLPLESDQLEFNPQPEPQPPPLVVNTDRVRKRDPRLTCSNFLAGRIPCACPEMDEKLEEEEAGLPGKKRARTVRAGVGRARCQVPGCEADISELKGYHKRHRVCLRCANASAVLLDGDSKRYCQQCGKFHILSDFDEGKRSCRRKLERHNNRRRRKSVDSKGTVDNEPPGASRSEDIVCDDDAGKDSLCLSSQITDQEAFLEAEDGHVSGLNSAPNAQNVNSDSGISFAASGEIRIDGGKDDSKTSPSPSYCDNKSSYSSMCPTGRISFKLYDWNPAEFPRRLRHQIFQWLASMPVELEGYIRPGCTILTIFVAMPKIMWIKLYADPIRYVHDFVVAPGRMLSGRGPMFVHLNNMIFHVKDGTSVMKVNVEVQAPRLHYVHPTCFEAGKPMEFVACGSNLLQSKFRFLISFAGKYLPYDYRIASPHGETDGDPLTFDHQLYKIRVPQTEPNLFGPAFIEVENESGLSNFIPVLIGDKETCSEMKIIQQRFEASLIPKRSQLMASDSLSDLCGISALRQKTFTELLVDIAWLLKVPAAESFLHFMSSSRVQRFNCLFSFLINNESTAILEKVLQNLKILMDNMEFNSAINGISDADLGLLLKYMDNAREILQRKLQKDGGSMQCAGNIVQERICDSQSSFQSNLPVPSTSQDMDTRSNSKVGVMVYSAAVDRCETTPLLNKEVIMNVNLIKEWPRKSYGHILSGRVLSSRPAIFVIVMAAVCFGVCVVVLHPQKVGDFATSIRRSLFGNL</sequence>
<evidence type="ECO:0000313" key="1">
    <source>
        <dbReference type="EMBL" id="KAJ4722287.1"/>
    </source>
</evidence>
<gene>
    <name evidence="1" type="ORF">OWV82_005811</name>
</gene>
<keyword evidence="2" id="KW-1185">Reference proteome</keyword>